<dbReference type="InterPro" id="IPR049900">
    <property type="entry name" value="PKS_mFAS_DH"/>
</dbReference>
<dbReference type="InterPro" id="IPR042104">
    <property type="entry name" value="PKS_dehydratase_sf"/>
</dbReference>
<dbReference type="GeneID" id="98144476"/>
<dbReference type="SMART" id="SM00825">
    <property type="entry name" value="PKS_KS"/>
    <property type="match status" value="1"/>
</dbReference>
<dbReference type="Proteomes" id="UP001610432">
    <property type="component" value="Unassembled WGS sequence"/>
</dbReference>
<feature type="region of interest" description="N-terminal hotdog fold" evidence="6">
    <location>
        <begin position="1319"/>
        <end position="1455"/>
    </location>
</feature>
<dbReference type="PROSITE" id="PS50075">
    <property type="entry name" value="CARRIER"/>
    <property type="match status" value="1"/>
</dbReference>
<dbReference type="SUPFAM" id="SSF52151">
    <property type="entry name" value="FabD/lysophospholipase-like"/>
    <property type="match status" value="1"/>
</dbReference>
<evidence type="ECO:0000256" key="1">
    <source>
        <dbReference type="ARBA" id="ARBA00001957"/>
    </source>
</evidence>
<protein>
    <recommendedName>
        <fullName evidence="13">Polyketide synthase</fullName>
    </recommendedName>
</protein>
<dbReference type="Pfam" id="PF16073">
    <property type="entry name" value="SAT"/>
    <property type="match status" value="1"/>
</dbReference>
<keyword evidence="3" id="KW-0596">Phosphopantetheine</keyword>
<feature type="domain" description="Carrier" evidence="8">
    <location>
        <begin position="1725"/>
        <end position="1802"/>
    </location>
</feature>
<dbReference type="Pfam" id="PF00109">
    <property type="entry name" value="ketoacyl-synt"/>
    <property type="match status" value="1"/>
</dbReference>
<dbReference type="Gene3D" id="3.40.47.10">
    <property type="match status" value="1"/>
</dbReference>
<feature type="active site" description="Proton acceptor; for dehydratase activity" evidence="6">
    <location>
        <position position="1351"/>
    </location>
</feature>
<feature type="active site" description="Proton donor; for dehydratase activity" evidence="6">
    <location>
        <position position="1540"/>
    </location>
</feature>
<dbReference type="PANTHER" id="PTHR43775">
    <property type="entry name" value="FATTY ACID SYNTHASE"/>
    <property type="match status" value="1"/>
</dbReference>
<feature type="compositionally biased region" description="Pro residues" evidence="7">
    <location>
        <begin position="1670"/>
        <end position="1689"/>
    </location>
</feature>
<evidence type="ECO:0000256" key="5">
    <source>
        <dbReference type="ARBA" id="ARBA00022679"/>
    </source>
</evidence>
<reference evidence="11 12" key="1">
    <citation type="submission" date="2024-07" db="EMBL/GenBank/DDBJ databases">
        <title>Section-level genome sequencing and comparative genomics of Aspergillus sections Usti and Cavernicolus.</title>
        <authorList>
            <consortium name="Lawrence Berkeley National Laboratory"/>
            <person name="Nybo J.L."/>
            <person name="Vesth T.C."/>
            <person name="Theobald S."/>
            <person name="Frisvad J.C."/>
            <person name="Larsen T.O."/>
            <person name="Kjaerboelling I."/>
            <person name="Rothschild-Mancinelli K."/>
            <person name="Lyhne E.K."/>
            <person name="Kogle M.E."/>
            <person name="Barry K."/>
            <person name="Clum A."/>
            <person name="Na H."/>
            <person name="Ledsgaard L."/>
            <person name="Lin J."/>
            <person name="Lipzen A."/>
            <person name="Kuo A."/>
            <person name="Riley R."/>
            <person name="Mondo S."/>
            <person name="Labutti K."/>
            <person name="Haridas S."/>
            <person name="Pangalinan J."/>
            <person name="Salamov A.A."/>
            <person name="Simmons B.A."/>
            <person name="Magnuson J.K."/>
            <person name="Chen J."/>
            <person name="Drula E."/>
            <person name="Henrissat B."/>
            <person name="Wiebenga A."/>
            <person name="Lubbers R.J."/>
            <person name="Gomes A.C."/>
            <person name="Macurrencykelacurrency M.R."/>
            <person name="Stajich J."/>
            <person name="Grigoriev I.V."/>
            <person name="Mortensen U.H."/>
            <person name="De Vries R.P."/>
            <person name="Baker S.E."/>
            <person name="Andersen M.R."/>
        </authorList>
    </citation>
    <scope>NUCLEOTIDE SEQUENCE [LARGE SCALE GENOMIC DNA]</scope>
    <source>
        <strain evidence="11 12">CBS 449.75</strain>
    </source>
</reference>
<feature type="region of interest" description="Disordered" evidence="7">
    <location>
        <begin position="1649"/>
        <end position="1727"/>
    </location>
</feature>
<feature type="compositionally biased region" description="Low complexity" evidence="7">
    <location>
        <begin position="1690"/>
        <end position="1699"/>
    </location>
</feature>
<dbReference type="SUPFAM" id="SSF53901">
    <property type="entry name" value="Thiolase-like"/>
    <property type="match status" value="1"/>
</dbReference>
<accession>A0ABR4LPR4</accession>
<dbReference type="SMART" id="SM00827">
    <property type="entry name" value="PKS_AT"/>
    <property type="match status" value="1"/>
</dbReference>
<dbReference type="InterPro" id="IPR009081">
    <property type="entry name" value="PP-bd_ACP"/>
</dbReference>
<dbReference type="InterPro" id="IPR014031">
    <property type="entry name" value="Ketoacyl_synth_C"/>
</dbReference>
<dbReference type="Pfam" id="PF22621">
    <property type="entry name" value="CurL-like_PKS_C"/>
    <property type="match status" value="1"/>
</dbReference>
<dbReference type="Pfam" id="PF02801">
    <property type="entry name" value="Ketoacyl-synt_C"/>
    <property type="match status" value="1"/>
</dbReference>
<evidence type="ECO:0000259" key="10">
    <source>
        <dbReference type="PROSITE" id="PS52019"/>
    </source>
</evidence>
<dbReference type="EMBL" id="JBFXLQ010000027">
    <property type="protein sequence ID" value="KAL2866114.1"/>
    <property type="molecule type" value="Genomic_DNA"/>
</dbReference>
<dbReference type="Pfam" id="PF00550">
    <property type="entry name" value="PP-binding"/>
    <property type="match status" value="1"/>
</dbReference>
<dbReference type="InterPro" id="IPR036736">
    <property type="entry name" value="ACP-like_sf"/>
</dbReference>
<dbReference type="Gene3D" id="3.30.70.3290">
    <property type="match status" value="1"/>
</dbReference>
<evidence type="ECO:0000313" key="11">
    <source>
        <dbReference type="EMBL" id="KAL2866114.1"/>
    </source>
</evidence>
<dbReference type="InterPro" id="IPR014043">
    <property type="entry name" value="Acyl_transferase_dom"/>
</dbReference>
<feature type="domain" description="Ketosynthase family 3 (KS3)" evidence="9">
    <location>
        <begin position="387"/>
        <end position="820"/>
    </location>
</feature>
<dbReference type="InterPro" id="IPR050091">
    <property type="entry name" value="PKS_NRPS_Biosynth_Enz"/>
</dbReference>
<keyword evidence="5" id="KW-0808">Transferase</keyword>
<dbReference type="InterPro" id="IPR016035">
    <property type="entry name" value="Acyl_Trfase/lysoPLipase"/>
</dbReference>
<evidence type="ECO:0000256" key="3">
    <source>
        <dbReference type="ARBA" id="ARBA00022450"/>
    </source>
</evidence>
<evidence type="ECO:0000256" key="6">
    <source>
        <dbReference type="PROSITE-ProRule" id="PRU01363"/>
    </source>
</evidence>
<dbReference type="Pfam" id="PF00698">
    <property type="entry name" value="Acyl_transf_1"/>
    <property type="match status" value="1"/>
</dbReference>
<dbReference type="InterPro" id="IPR016036">
    <property type="entry name" value="Malonyl_transacylase_ACP-bd"/>
</dbReference>
<dbReference type="Gene3D" id="1.10.1200.10">
    <property type="entry name" value="ACP-like"/>
    <property type="match status" value="1"/>
</dbReference>
<dbReference type="InterPro" id="IPR020806">
    <property type="entry name" value="PKS_PP-bd"/>
</dbReference>
<dbReference type="InterPro" id="IPR001227">
    <property type="entry name" value="Ac_transferase_dom_sf"/>
</dbReference>
<dbReference type="InterPro" id="IPR018201">
    <property type="entry name" value="Ketoacyl_synth_AS"/>
</dbReference>
<gene>
    <name evidence="11" type="ORF">BJX67DRAFT_356619</name>
</gene>
<feature type="compositionally biased region" description="Low complexity" evidence="7">
    <location>
        <begin position="1649"/>
        <end position="1664"/>
    </location>
</feature>
<dbReference type="RefSeq" id="XP_070885093.1">
    <property type="nucleotide sequence ID" value="XM_071029404.1"/>
</dbReference>
<dbReference type="PROSITE" id="PS52004">
    <property type="entry name" value="KS3_2"/>
    <property type="match status" value="1"/>
</dbReference>
<evidence type="ECO:0000256" key="7">
    <source>
        <dbReference type="SAM" id="MobiDB-lite"/>
    </source>
</evidence>
<evidence type="ECO:0000313" key="12">
    <source>
        <dbReference type="Proteomes" id="UP001610432"/>
    </source>
</evidence>
<dbReference type="PROSITE" id="PS52019">
    <property type="entry name" value="PKS_MFAS_DH"/>
    <property type="match status" value="1"/>
</dbReference>
<feature type="domain" description="PKS/mFAS DH" evidence="10">
    <location>
        <begin position="1319"/>
        <end position="1631"/>
    </location>
</feature>
<dbReference type="PANTHER" id="PTHR43775:SF24">
    <property type="entry name" value="NON-REDUCING POLYKETIDE SYNTHASE APTA-RELATED"/>
    <property type="match status" value="1"/>
</dbReference>
<dbReference type="Gene3D" id="3.40.366.10">
    <property type="entry name" value="Malonyl-Coenzyme A Acyl Carrier Protein, domain 2"/>
    <property type="match status" value="2"/>
</dbReference>
<evidence type="ECO:0000256" key="2">
    <source>
        <dbReference type="ARBA" id="ARBA00005179"/>
    </source>
</evidence>
<comment type="pathway">
    <text evidence="2">Secondary metabolite biosynthesis.</text>
</comment>
<dbReference type="InterPro" id="IPR014030">
    <property type="entry name" value="Ketoacyl_synth_N"/>
</dbReference>
<dbReference type="NCBIfam" id="TIGR04532">
    <property type="entry name" value="PT_fungal_PKS"/>
    <property type="match status" value="1"/>
</dbReference>
<keyword evidence="12" id="KW-1185">Reference proteome</keyword>
<name>A0ABR4LPR4_9EURO</name>
<dbReference type="CDD" id="cd00833">
    <property type="entry name" value="PKS"/>
    <property type="match status" value="1"/>
</dbReference>
<evidence type="ECO:0000259" key="8">
    <source>
        <dbReference type="PROSITE" id="PS50075"/>
    </source>
</evidence>
<comment type="cofactor">
    <cofactor evidence="1">
        <name>pantetheine 4'-phosphate</name>
        <dbReference type="ChEBI" id="CHEBI:47942"/>
    </cofactor>
</comment>
<dbReference type="InterPro" id="IPR016039">
    <property type="entry name" value="Thiolase-like"/>
</dbReference>
<dbReference type="SUPFAM" id="SSF47336">
    <property type="entry name" value="ACP-like"/>
    <property type="match status" value="1"/>
</dbReference>
<dbReference type="InterPro" id="IPR032088">
    <property type="entry name" value="SAT"/>
</dbReference>
<dbReference type="SUPFAM" id="SSF55048">
    <property type="entry name" value="Probable ACP-binding domain of malonyl-CoA ACP transacylase"/>
    <property type="match status" value="1"/>
</dbReference>
<proteinExistence type="predicted"/>
<evidence type="ECO:0008006" key="13">
    <source>
        <dbReference type="Google" id="ProtNLM"/>
    </source>
</evidence>
<comment type="caution">
    <text evidence="11">The sequence shown here is derived from an EMBL/GenBank/DDBJ whole genome shotgun (WGS) entry which is preliminary data.</text>
</comment>
<dbReference type="InterPro" id="IPR020841">
    <property type="entry name" value="PKS_Beta-ketoAc_synthase_dom"/>
</dbReference>
<keyword evidence="4" id="KW-0597">Phosphoprotein</keyword>
<dbReference type="SMART" id="SM00823">
    <property type="entry name" value="PKS_PP"/>
    <property type="match status" value="1"/>
</dbReference>
<dbReference type="Gene3D" id="3.10.129.110">
    <property type="entry name" value="Polyketide synthase dehydratase"/>
    <property type="match status" value="1"/>
</dbReference>
<evidence type="ECO:0000259" key="9">
    <source>
        <dbReference type="PROSITE" id="PS52004"/>
    </source>
</evidence>
<organism evidence="11 12">
    <name type="scientific">Aspergillus lucknowensis</name>
    <dbReference type="NCBI Taxonomy" id="176173"/>
    <lineage>
        <taxon>Eukaryota</taxon>
        <taxon>Fungi</taxon>
        <taxon>Dikarya</taxon>
        <taxon>Ascomycota</taxon>
        <taxon>Pezizomycotina</taxon>
        <taxon>Eurotiomycetes</taxon>
        <taxon>Eurotiomycetidae</taxon>
        <taxon>Eurotiales</taxon>
        <taxon>Aspergillaceae</taxon>
        <taxon>Aspergillus</taxon>
        <taxon>Aspergillus subgen. Nidulantes</taxon>
    </lineage>
</organism>
<dbReference type="PROSITE" id="PS00606">
    <property type="entry name" value="KS3_1"/>
    <property type="match status" value="1"/>
</dbReference>
<evidence type="ECO:0000256" key="4">
    <source>
        <dbReference type="ARBA" id="ARBA00022553"/>
    </source>
</evidence>
<feature type="region of interest" description="C-terminal hotdog fold" evidence="6">
    <location>
        <begin position="1483"/>
        <end position="1631"/>
    </location>
</feature>
<dbReference type="InterPro" id="IPR030918">
    <property type="entry name" value="PT_fungal_PKS"/>
</dbReference>
<sequence length="1802" mass="194443">MGSPRLVFFGNEFPSDGLKELFRRLHQHSRDRRFRLLALLLAESAAVLKEEKSKLPQQLQALIPHFDTVCTLAEVDFRQGPLGAAMESALLTILELGLFLGQYEAEDAEWDLDPSNTTLAGLSIGILAGAAVALSSNLADVAKVGAECVRVSFRLGVYVAGISAKLEAPQSDGTLQSWAHVVTEMTQNAVQEELSQFNAATQSPELTKVFISAADKTSVSVSGPPSRVKNAFQHSPVLRYSKRLPLPVYDGLCHASHLYSRDDIETVINSAESVISTSRPVRLALLSSQTGTPFAATTARELFLEIGTELLTGTIYLDNVTAGIVDHVKAHAADAQYQIDSFRTSLVLQGIQSTVESEVPGLALARHDLVTWVHGDYGARRPASYADSKLAIVGMACRLPGGANDPELFWDLLEKGRDTHTTIPADRFDLNTHYDPTGKTENATQTPFGNFIDRPGFFDAGFFNMSPREAEQTDPMHRLALVTAYEAMEMAGVVPGRTPSTQPNRIGTFYGQASDDWRELNASQNISTYAVPGGERAFANGRINYFFKFSGPSFNIDTACSSGLAAVQAACSALWAGEADTVIAGGLNVITDPDNYAGLGNGHFLSRTGQCKVWDKDADGYCRADGIGSVVIKRLEDAEADNDNIIAVVLGARTNHSAEAVSITHPHAGAQRDNYTRVLHQAGVNPLDVSYVELHGTGTQAGDAVESESVSDIFAPSLPRRRADQRLYLGAVKSNIGHGEAAAGIASLLKALLVYQKNMIPKHIGIKTEINPTIPKDLDRRNVCLAMENTPWPRAPGKKRLAVVNSFGAHGGNTTLLLEDAPEKASVETAVEERTAHPVVLSAKSKKSLQANIEKLLLFLDQNPDTPLADLSYTLCSRRMQHSMRYGTTVSSIASLQKNLRAWLENPKSSSEVRPIPNEAPSVVLAFTGQGAYYSGMGRELFAEFSHFRTQVLQLDQIAQRLGFPSVVPVIDGSIDDGPVSPVLSQLSVVVLEMALARFWSLLGIRVSAVVGHSLGEYAALAVAGVLSYADALYLVGRRAQLIEERCSEGSHAMLSVRATVDDIEDLVAGDPATADIAFEISCCNTAQDTVIGGARDDLNTIRQALEAKSIKCTLLDVPYAFHTAQMDPILDALEDTARHIAFKAPSIPVLSPLLAAAVFDGKSINAGYLRRATRETVDFVGALEAAQDFGIVDAKTLWVDVGPHPICAGLVRAIDPAAVTVASCRRNEDNLATMSKALVTLHLAGVTPCWAEYFGPREREYSLLHLPKYSWNETDYWIPYIGTWTLDKARLKYGETEKKNSLSALLSQPSALRTSLVHQITAETVEGTTATLDTLSDMQHPDFLEALHGHKMNNCGVATSSIWSDMAFTVGEYLYRRLVPKTKDVHMNLSDVEVLHAQVASTTKGAVQPLVLKAHLDLDASAMSLAWFTADAATGDCAPESFATAVVRFEDPASWTAEWARLSHLVLGRIEALEERAAQGKASKLSKPLAYALFKNVVDYADRYRGMDSVVLHDHEAVASVTLVPERHGTWHTPPHWIDSVSHLAGLVMNGSDASNTRDYFYVTPGCSSFRLLEPLQPGAKYRSYVRMFPSPLPDEPNMFAGDVYILQGERIVGMVGQIRFRRVPRLLMDRFFSPAAAAAAAAAHTSATTHSAVQPPKPAVTKAAKKAAPPPPVSATPAAPAPAPAPAPAAASAGSTPPLTPPVDSQSPAESPLATPDTELSNPLDSGVVGQCLRVMARETGLEVDALTPDASFVQLGVDSLMSLVLSEKFRAELGVEIKSSLFLECPTVGEMTAWLEEYR</sequence>